<feature type="domain" description="Transposase DDE" evidence="1">
    <location>
        <begin position="2"/>
        <end position="196"/>
    </location>
</feature>
<dbReference type="Proteomes" id="UP000539175">
    <property type="component" value="Unassembled WGS sequence"/>
</dbReference>
<evidence type="ECO:0000259" key="1">
    <source>
        <dbReference type="Pfam" id="PF13701"/>
    </source>
</evidence>
<evidence type="ECO:0000313" key="3">
    <source>
        <dbReference type="Proteomes" id="UP000539175"/>
    </source>
</evidence>
<name>A0A7X0AWV0_9PROT</name>
<organism evidence="2 3">
    <name type="scientific">Nitrospirillum iridis</name>
    <dbReference type="NCBI Taxonomy" id="765888"/>
    <lineage>
        <taxon>Bacteria</taxon>
        <taxon>Pseudomonadati</taxon>
        <taxon>Pseudomonadota</taxon>
        <taxon>Alphaproteobacteria</taxon>
        <taxon>Rhodospirillales</taxon>
        <taxon>Azospirillaceae</taxon>
        <taxon>Nitrospirillum</taxon>
    </lineage>
</organism>
<comment type="caution">
    <text evidence="2">The sequence shown here is derived from an EMBL/GenBank/DDBJ whole genome shotgun (WGS) entry which is preliminary data.</text>
</comment>
<dbReference type="AlphaFoldDB" id="A0A7X0AWV0"/>
<dbReference type="InterPro" id="IPR025668">
    <property type="entry name" value="Tnp_DDE_dom"/>
</dbReference>
<keyword evidence="3" id="KW-1185">Reference proteome</keyword>
<gene>
    <name evidence="2" type="ORF">FHS74_000672</name>
</gene>
<reference evidence="2 3" key="1">
    <citation type="submission" date="2020-08" db="EMBL/GenBank/DDBJ databases">
        <title>Genomic Encyclopedia of Type Strains, Phase IV (KMG-IV): sequencing the most valuable type-strain genomes for metagenomic binning, comparative biology and taxonomic classification.</title>
        <authorList>
            <person name="Goeker M."/>
        </authorList>
    </citation>
    <scope>NUCLEOTIDE SEQUENCE [LARGE SCALE GENOMIC DNA]</scope>
    <source>
        <strain evidence="2 3">DSM 22198</strain>
    </source>
</reference>
<dbReference type="EMBL" id="JACIIZ010000002">
    <property type="protein sequence ID" value="MBB6250131.1"/>
    <property type="molecule type" value="Genomic_DNA"/>
</dbReference>
<proteinExistence type="predicted"/>
<sequence length="262" mass="29469">MARCIEDPRAPERIVHGLAEMVRFRALAIAAGYPDANDCDRLRQDPAFKMAVGRLPETEGDLCSQPTMTRLENLPGTVALKRMMAAMVELFCDSFAAVPRRIILDIDDTEDRAYGQQQLSLFNAHHDSRCFMPIHIYEAVTGKPVAVFLRPGKTPDGTEVALVLRHVVRVLRARWPRVDILVRGDSHYGRPEAMALTVALRPWPSARVTRLRRGCERHRVGYIFGLGGNKVLLRSVAAEAEQIALERLDAAADKTRRYAQFR</sequence>
<evidence type="ECO:0000313" key="2">
    <source>
        <dbReference type="EMBL" id="MBB6250131.1"/>
    </source>
</evidence>
<accession>A0A7X0AWV0</accession>
<dbReference type="Pfam" id="PF13701">
    <property type="entry name" value="DDE_Tnp_1_4"/>
    <property type="match status" value="1"/>
</dbReference>
<protein>
    <recommendedName>
        <fullName evidence="1">Transposase DDE domain-containing protein</fullName>
    </recommendedName>
</protein>